<reference evidence="9" key="1">
    <citation type="journal article" date="2014" name="Int. J. Syst. Evol. Microbiol.">
        <title>Complete genome sequence of Corynebacterium casei LMG S-19264T (=DSM 44701T), isolated from a smear-ripened cheese.</title>
        <authorList>
            <consortium name="US DOE Joint Genome Institute (JGI-PGF)"/>
            <person name="Walter F."/>
            <person name="Albersmeier A."/>
            <person name="Kalinowski J."/>
            <person name="Ruckert C."/>
        </authorList>
    </citation>
    <scope>NUCLEOTIDE SEQUENCE</scope>
    <source>
        <strain evidence="9">KCTC 42651</strain>
    </source>
</reference>
<feature type="chain" id="PRO_5037126998" description="Cytochrome c domain-containing protein" evidence="7">
    <location>
        <begin position="24"/>
        <end position="363"/>
    </location>
</feature>
<dbReference type="Proteomes" id="UP000630353">
    <property type="component" value="Unassembled WGS sequence"/>
</dbReference>
<dbReference type="SUPFAM" id="SSF46626">
    <property type="entry name" value="Cytochrome c"/>
    <property type="match status" value="2"/>
</dbReference>
<dbReference type="PROSITE" id="PS51007">
    <property type="entry name" value="CYTC"/>
    <property type="match status" value="2"/>
</dbReference>
<evidence type="ECO:0000313" key="9">
    <source>
        <dbReference type="EMBL" id="GHD44693.1"/>
    </source>
</evidence>
<dbReference type="InterPro" id="IPR002327">
    <property type="entry name" value="Cyt_c_1A/1B"/>
</dbReference>
<dbReference type="RefSeq" id="WP_189988050.1">
    <property type="nucleotide sequence ID" value="NZ_BMZS01000002.1"/>
</dbReference>
<evidence type="ECO:0000256" key="6">
    <source>
        <dbReference type="PROSITE-ProRule" id="PRU00433"/>
    </source>
</evidence>
<feature type="domain" description="Cytochrome c" evidence="8">
    <location>
        <begin position="197"/>
        <end position="285"/>
    </location>
</feature>
<gene>
    <name evidence="9" type="ORF">GCM10017083_12400</name>
</gene>
<name>A0A918XPK8_9PROT</name>
<evidence type="ECO:0000256" key="3">
    <source>
        <dbReference type="ARBA" id="ARBA00022723"/>
    </source>
</evidence>
<evidence type="ECO:0000259" key="8">
    <source>
        <dbReference type="PROSITE" id="PS51007"/>
    </source>
</evidence>
<dbReference type="GO" id="GO:0020037">
    <property type="term" value="F:heme binding"/>
    <property type="evidence" value="ECO:0007669"/>
    <property type="project" value="InterPro"/>
</dbReference>
<feature type="signal peptide" evidence="7">
    <location>
        <begin position="1"/>
        <end position="23"/>
    </location>
</feature>
<dbReference type="Pfam" id="PF00034">
    <property type="entry name" value="Cytochrom_C"/>
    <property type="match status" value="2"/>
</dbReference>
<keyword evidence="4" id="KW-0249">Electron transport</keyword>
<keyword evidence="2 6" id="KW-0349">Heme</keyword>
<keyword evidence="5 6" id="KW-0408">Iron</keyword>
<dbReference type="InterPro" id="IPR009056">
    <property type="entry name" value="Cyt_c-like_dom"/>
</dbReference>
<evidence type="ECO:0000256" key="7">
    <source>
        <dbReference type="SAM" id="SignalP"/>
    </source>
</evidence>
<dbReference type="Gene3D" id="1.10.760.10">
    <property type="entry name" value="Cytochrome c-like domain"/>
    <property type="match status" value="2"/>
</dbReference>
<dbReference type="PANTHER" id="PTHR11961">
    <property type="entry name" value="CYTOCHROME C"/>
    <property type="match status" value="1"/>
</dbReference>
<reference evidence="9" key="2">
    <citation type="submission" date="2020-09" db="EMBL/GenBank/DDBJ databases">
        <authorList>
            <person name="Sun Q."/>
            <person name="Kim S."/>
        </authorList>
    </citation>
    <scope>NUCLEOTIDE SEQUENCE</scope>
    <source>
        <strain evidence="9">KCTC 42651</strain>
    </source>
</reference>
<keyword evidence="3 6" id="KW-0479">Metal-binding</keyword>
<sequence>MLKSPSAALLLGAALLVAGPALAAGDAGKGERVYKKCAACHQVGEGAKNRVGPELNDLIGRTAGSVDGFKYSKAMTEAGAGGLVWDETTLDAYLESPRTAIKGTRMAFPGIKEADDRADVIAYLATFSKQAAAPAPAETKTAEATPAPAPTAAVPAADAAVPTHGVFHLGRAATADEIAAWDIDVRPDGVGLPEGRGTAADGEVLFTERCASCHGDFGEGAGRWPVLAGGRDTLKADRPEKTIGSYWPYLSTVYDYVRRAMPFGDARSLSDDEVYAITAYLLYLNDVVTDDSFELSRENFTSVKLPNEENFIADDRSAEPHYAGKVEPCMKDCKAEVKITMRARVLDVTPEAGKENEGTTKVD</sequence>
<evidence type="ECO:0000256" key="4">
    <source>
        <dbReference type="ARBA" id="ARBA00022982"/>
    </source>
</evidence>
<dbReference type="InterPro" id="IPR036909">
    <property type="entry name" value="Cyt_c-like_dom_sf"/>
</dbReference>
<dbReference type="GO" id="GO:0046872">
    <property type="term" value="F:metal ion binding"/>
    <property type="evidence" value="ECO:0007669"/>
    <property type="project" value="UniProtKB-KW"/>
</dbReference>
<keyword evidence="1" id="KW-0813">Transport</keyword>
<dbReference type="AlphaFoldDB" id="A0A918XPK8"/>
<organism evidence="9 10">
    <name type="scientific">Thalassobaculum fulvum</name>
    <dbReference type="NCBI Taxonomy" id="1633335"/>
    <lineage>
        <taxon>Bacteria</taxon>
        <taxon>Pseudomonadati</taxon>
        <taxon>Pseudomonadota</taxon>
        <taxon>Alphaproteobacteria</taxon>
        <taxon>Rhodospirillales</taxon>
        <taxon>Thalassobaculaceae</taxon>
        <taxon>Thalassobaculum</taxon>
    </lineage>
</organism>
<feature type="domain" description="Cytochrome c" evidence="8">
    <location>
        <begin position="25"/>
        <end position="128"/>
    </location>
</feature>
<protein>
    <recommendedName>
        <fullName evidence="8">Cytochrome c domain-containing protein</fullName>
    </recommendedName>
</protein>
<evidence type="ECO:0000256" key="5">
    <source>
        <dbReference type="ARBA" id="ARBA00023004"/>
    </source>
</evidence>
<keyword evidence="10" id="KW-1185">Reference proteome</keyword>
<comment type="caution">
    <text evidence="9">The sequence shown here is derived from an EMBL/GenBank/DDBJ whole genome shotgun (WGS) entry which is preliminary data.</text>
</comment>
<evidence type="ECO:0000313" key="10">
    <source>
        <dbReference type="Proteomes" id="UP000630353"/>
    </source>
</evidence>
<proteinExistence type="predicted"/>
<accession>A0A918XPK8</accession>
<evidence type="ECO:0000256" key="1">
    <source>
        <dbReference type="ARBA" id="ARBA00022448"/>
    </source>
</evidence>
<evidence type="ECO:0000256" key="2">
    <source>
        <dbReference type="ARBA" id="ARBA00022617"/>
    </source>
</evidence>
<dbReference type="GO" id="GO:0009055">
    <property type="term" value="F:electron transfer activity"/>
    <property type="evidence" value="ECO:0007669"/>
    <property type="project" value="InterPro"/>
</dbReference>
<dbReference type="PRINTS" id="PR00604">
    <property type="entry name" value="CYTCHRMECIAB"/>
</dbReference>
<keyword evidence="7" id="KW-0732">Signal</keyword>
<dbReference type="EMBL" id="BMZS01000002">
    <property type="protein sequence ID" value="GHD44693.1"/>
    <property type="molecule type" value="Genomic_DNA"/>
</dbReference>